<geneLocation type="plasmid" evidence="2 3">
    <name>unnamed1</name>
</geneLocation>
<feature type="transmembrane region" description="Helical" evidence="1">
    <location>
        <begin position="7"/>
        <end position="26"/>
    </location>
</feature>
<dbReference type="SUPFAM" id="SSF50630">
    <property type="entry name" value="Acid proteases"/>
    <property type="match status" value="1"/>
</dbReference>
<evidence type="ECO:0000313" key="3">
    <source>
        <dbReference type="Proteomes" id="UP001479520"/>
    </source>
</evidence>
<protein>
    <submittedName>
        <fullName evidence="2">Retropepsin-like aspartic protease</fullName>
    </submittedName>
</protein>
<keyword evidence="1" id="KW-0812">Transmembrane</keyword>
<name>A0ABZ2XL20_9RHOO</name>
<dbReference type="InterPro" id="IPR001969">
    <property type="entry name" value="Aspartic_peptidase_AS"/>
</dbReference>
<dbReference type="CDD" id="cd05483">
    <property type="entry name" value="retropepsin_like_bacteria"/>
    <property type="match status" value="1"/>
</dbReference>
<evidence type="ECO:0000313" key="2">
    <source>
        <dbReference type="EMBL" id="WZJ23329.1"/>
    </source>
</evidence>
<dbReference type="PROSITE" id="PS00141">
    <property type="entry name" value="ASP_PROTEASE"/>
    <property type="match status" value="1"/>
</dbReference>
<proteinExistence type="predicted"/>
<reference evidence="2 3" key="1">
    <citation type="submission" date="2024-04" db="EMBL/GenBank/DDBJ databases">
        <title>Dissimilatory iodate-reducing microorganisms contribute to the enrichment of iodine in groundwater.</title>
        <authorList>
            <person name="Jiang Z."/>
        </authorList>
    </citation>
    <scope>NUCLEOTIDE SEQUENCE [LARGE SCALE GENOMIC DNA]</scope>
    <source>
        <strain evidence="2 3">NCP973</strain>
        <plasmid evidence="2 3">unnamed1</plasmid>
    </source>
</reference>
<organism evidence="2 3">
    <name type="scientific">Azonexus hydrophilus</name>
    <dbReference type="NCBI Taxonomy" id="418702"/>
    <lineage>
        <taxon>Bacteria</taxon>
        <taxon>Pseudomonadati</taxon>
        <taxon>Pseudomonadota</taxon>
        <taxon>Betaproteobacteria</taxon>
        <taxon>Rhodocyclales</taxon>
        <taxon>Azonexaceae</taxon>
        <taxon>Azonexus</taxon>
    </lineage>
</organism>
<dbReference type="Pfam" id="PF13975">
    <property type="entry name" value="gag-asp_proteas"/>
    <property type="match status" value="1"/>
</dbReference>
<keyword evidence="2" id="KW-0614">Plasmid</keyword>
<accession>A0ABZ2XL20</accession>
<evidence type="ECO:0000256" key="1">
    <source>
        <dbReference type="SAM" id="Phobius"/>
    </source>
</evidence>
<keyword evidence="1" id="KW-1133">Transmembrane helix</keyword>
<gene>
    <name evidence="2" type="ORF">AADV58_18130</name>
</gene>
<dbReference type="Proteomes" id="UP001479520">
    <property type="component" value="Plasmid unnamed1"/>
</dbReference>
<dbReference type="RefSeq" id="WP_341744668.1">
    <property type="nucleotide sequence ID" value="NZ_CP151407.1"/>
</dbReference>
<dbReference type="InterPro" id="IPR011969">
    <property type="entry name" value="Clan_AA_Asp_peptidase_C"/>
</dbReference>
<dbReference type="Gene3D" id="2.40.70.10">
    <property type="entry name" value="Acid Proteases"/>
    <property type="match status" value="1"/>
</dbReference>
<dbReference type="InterPro" id="IPR021109">
    <property type="entry name" value="Peptidase_aspartic_dom_sf"/>
</dbReference>
<feature type="transmembrane region" description="Helical" evidence="1">
    <location>
        <begin position="328"/>
        <end position="347"/>
    </location>
</feature>
<keyword evidence="1" id="KW-0472">Membrane</keyword>
<sequence>MSSLPNPIYLAGCALIAVGIAGYWVIDAPKQPTAMASVCHALPVSNSTAALDGGMLQRTGNQKGLISFSNRTPKPIVATMGNAQSGKDYQVVVINPNTEGSISMPVGYYGLTVMRGEEWCNLDIGFKNGIKYQINGGISVAPNSGTEIRINHRDGVPNTAIDFHAFPLTLATAAGGISIPRSEGGYYMTPGQVNGVGVNFMVDTGATHVTVPAAVAERAGIACQTPAMFQTPGGAVKGCMGMAKAVTFGPFIAHNTEVAIIENNETTLLGMNLLASYRISQSGNTMHIQGAGGAGAVDASRQKVPEIAWDETPHAQAAGTPVRTRDPIIWALISALGLALSIIGALLDRFRKQQKLLKVTPAD</sequence>
<dbReference type="EMBL" id="CP151407">
    <property type="protein sequence ID" value="WZJ23329.1"/>
    <property type="molecule type" value="Genomic_DNA"/>
</dbReference>
<keyword evidence="3" id="KW-1185">Reference proteome</keyword>
<dbReference type="NCBIfam" id="TIGR02281">
    <property type="entry name" value="clan_AA_DTGA"/>
    <property type="match status" value="1"/>
</dbReference>
<dbReference type="InterPro" id="IPR034122">
    <property type="entry name" value="Retropepsin-like_bacterial"/>
</dbReference>